<feature type="domain" description="Nephrocystin 3-like N-terminal" evidence="4">
    <location>
        <begin position="12"/>
        <end position="136"/>
    </location>
</feature>
<dbReference type="PANTHER" id="PTHR24133:SF40">
    <property type="entry name" value="ANKYRIN REPEAT DOMAIN 44"/>
    <property type="match status" value="1"/>
</dbReference>
<gene>
    <name evidence="5" type="ORF">SLS56_001135</name>
</gene>
<evidence type="ECO:0000313" key="5">
    <source>
        <dbReference type="EMBL" id="KAL1636550.1"/>
    </source>
</evidence>
<dbReference type="SMART" id="SM00248">
    <property type="entry name" value="ANK"/>
    <property type="match status" value="11"/>
</dbReference>
<organism evidence="5 6">
    <name type="scientific">Neofusicoccum ribis</name>
    <dbReference type="NCBI Taxonomy" id="45134"/>
    <lineage>
        <taxon>Eukaryota</taxon>
        <taxon>Fungi</taxon>
        <taxon>Dikarya</taxon>
        <taxon>Ascomycota</taxon>
        <taxon>Pezizomycotina</taxon>
        <taxon>Dothideomycetes</taxon>
        <taxon>Dothideomycetes incertae sedis</taxon>
        <taxon>Botryosphaeriales</taxon>
        <taxon>Botryosphaeriaceae</taxon>
        <taxon>Neofusicoccum</taxon>
    </lineage>
</organism>
<feature type="repeat" description="ANK" evidence="2">
    <location>
        <begin position="696"/>
        <end position="720"/>
    </location>
</feature>
<dbReference type="InterPro" id="IPR056884">
    <property type="entry name" value="NPHP3-like_N"/>
</dbReference>
<evidence type="ECO:0000256" key="2">
    <source>
        <dbReference type="PROSITE-ProRule" id="PRU00023"/>
    </source>
</evidence>
<dbReference type="InterPro" id="IPR036770">
    <property type="entry name" value="Ankyrin_rpt-contain_sf"/>
</dbReference>
<feature type="region of interest" description="Disordered" evidence="3">
    <location>
        <begin position="964"/>
        <end position="985"/>
    </location>
</feature>
<keyword evidence="6" id="KW-1185">Reference proteome</keyword>
<keyword evidence="2" id="KW-0040">ANK repeat</keyword>
<evidence type="ECO:0000259" key="4">
    <source>
        <dbReference type="Pfam" id="PF24883"/>
    </source>
</evidence>
<feature type="repeat" description="ANK" evidence="2">
    <location>
        <begin position="663"/>
        <end position="695"/>
    </location>
</feature>
<dbReference type="PANTHER" id="PTHR24133">
    <property type="entry name" value="ANKYRIN DOMAIN-CONTAINING"/>
    <property type="match status" value="1"/>
</dbReference>
<feature type="repeat" description="ANK" evidence="2">
    <location>
        <begin position="531"/>
        <end position="563"/>
    </location>
</feature>
<feature type="repeat" description="ANK" evidence="2">
    <location>
        <begin position="820"/>
        <end position="853"/>
    </location>
</feature>
<evidence type="ECO:0000256" key="3">
    <source>
        <dbReference type="SAM" id="MobiDB-lite"/>
    </source>
</evidence>
<dbReference type="InterPro" id="IPR002110">
    <property type="entry name" value="Ankyrin_rpt"/>
</dbReference>
<accession>A0ABR3TAH1</accession>
<dbReference type="PROSITE" id="PS50297">
    <property type="entry name" value="ANK_REP_REGION"/>
    <property type="match status" value="5"/>
</dbReference>
<evidence type="ECO:0000313" key="6">
    <source>
        <dbReference type="Proteomes" id="UP001521116"/>
    </source>
</evidence>
<dbReference type="EMBL" id="JAJVDC020000006">
    <property type="protein sequence ID" value="KAL1636550.1"/>
    <property type="molecule type" value="Genomic_DNA"/>
</dbReference>
<dbReference type="InterPro" id="IPR052391">
    <property type="entry name" value="E3_Ligase-Neurotoxin"/>
</dbReference>
<feature type="compositionally biased region" description="Basic and acidic residues" evidence="3">
    <location>
        <begin position="969"/>
        <end position="978"/>
    </location>
</feature>
<name>A0ABR3TAH1_9PEZI</name>
<dbReference type="PROSITE" id="PS50088">
    <property type="entry name" value="ANK_REPEAT"/>
    <property type="match status" value="6"/>
</dbReference>
<proteinExistence type="predicted"/>
<dbReference type="Pfam" id="PF24883">
    <property type="entry name" value="NPHP3_N"/>
    <property type="match status" value="1"/>
</dbReference>
<dbReference type="SUPFAM" id="SSF48403">
    <property type="entry name" value="Ankyrin repeat"/>
    <property type="match status" value="2"/>
</dbReference>
<reference evidence="5 6" key="1">
    <citation type="submission" date="2024-02" db="EMBL/GenBank/DDBJ databases">
        <title>De novo assembly and annotation of 12 fungi associated with fruit tree decline syndrome in Ontario, Canada.</title>
        <authorList>
            <person name="Sulman M."/>
            <person name="Ellouze W."/>
            <person name="Ilyukhin E."/>
        </authorList>
    </citation>
    <scope>NUCLEOTIDE SEQUENCE [LARGE SCALE GENOMIC DNA]</scope>
    <source>
        <strain evidence="5 6">M1-105</strain>
    </source>
</reference>
<dbReference type="Gene3D" id="1.25.40.20">
    <property type="entry name" value="Ankyrin repeat-containing domain"/>
    <property type="match status" value="3"/>
</dbReference>
<protein>
    <recommendedName>
        <fullName evidence="4">Nephrocystin 3-like N-terminal domain-containing protein</fullName>
    </recommendedName>
</protein>
<sequence>MENFHSINPQGLVASFFFDGRGVRLQKSALGMYRTTIHQLLQKFPDDFAPLVRKFQENTRSRGPIGKDWDWLESELRGFFMSVLPRVCANSPAFLFIDALDEVGEDRAIAISEDCDEVLRSGNELKTNLRICISCRHYPDIADYKDSSITVEDENRKDISLVVKEKLDNLPRLDDFERLILESELIEHGAGIFQWATLVLQEGKKIKLKGKSISALEPLFKKGPANLDDLYEYVLNDCESRSESVRLFQWILFAMEPVPLEGLCEAIALSGDFGSIDLSDYPESYISGTEPDQKEDAIKYLSKGLLEIKHHEGHRFAQFIHQSVPDYLLHKGLQILEDHPQGSTQGRGHFQISRSCMHYLLIDEVRFNGHVTERQLPEALVKTLPLIGYAWKFWRFHVIEAEMAGMNQADLVDIATRVDVRDLAPRCPAYTNLAFFALETLIENEEVFLEFVDSGVFDHQKVSDEKKEKLAWWAAGGGYESALKLLIGAGAGVEREYESRTPISLAAEFGHASVTKLLIEAEADLSWCNYEDQFPLGLAAENGHDEVVELLLGQGVDPNEKGWFDETAALGLVSQVSTAKILLAAGAEVDVPSPFGKWSLAVNAAAMSNTALLRVLLEAECEQNTTKTTLVSAVQCEDLEEDRLNAMRTLLNVGAEVEAKNEYGQSALAIAVSEGYVEEVTFLLERGADVNSRDDDGLTPLHHVVVANQVEICRLLVGLGRTIAEAVDNVGRTPLMYAVLGRYSWDESDGKIAKKEEEEEEEEEDTAILEILLRSRPVNVNARDNNWESALSFAVQDQKPKNIEILLGHRTTNPNIRDRCGRTSLMQAAKDGNVGFIRQLLAHDGIEPDLLDRNGKSALLFAVRSNDAEVVRTLLGTGRVRANSKPDVLGMTPLLWATIKGSIEMVGILLDAEEFDGQTIQAADEEARRRKRQNRGGIWDRGIVKQQGWPAKSQLWQRTAWMGLINGNPRDRGKKEKPGAAQSKA</sequence>
<evidence type="ECO:0000256" key="1">
    <source>
        <dbReference type="ARBA" id="ARBA00022737"/>
    </source>
</evidence>
<feature type="repeat" description="ANK" evidence="2">
    <location>
        <begin position="854"/>
        <end position="878"/>
    </location>
</feature>
<comment type="caution">
    <text evidence="5">The sequence shown here is derived from an EMBL/GenBank/DDBJ whole genome shotgun (WGS) entry which is preliminary data.</text>
</comment>
<feature type="repeat" description="ANK" evidence="2">
    <location>
        <begin position="498"/>
        <end position="530"/>
    </location>
</feature>
<dbReference type="Pfam" id="PF12796">
    <property type="entry name" value="Ank_2"/>
    <property type="match status" value="3"/>
</dbReference>
<keyword evidence="1" id="KW-0677">Repeat</keyword>
<dbReference type="Proteomes" id="UP001521116">
    <property type="component" value="Unassembled WGS sequence"/>
</dbReference>